<dbReference type="EMBL" id="MU151726">
    <property type="protein sequence ID" value="KAF9442004.1"/>
    <property type="molecule type" value="Genomic_DNA"/>
</dbReference>
<accession>A0A9P5X1Q5</accession>
<feature type="non-terminal residue" evidence="1">
    <location>
        <position position="1"/>
    </location>
</feature>
<evidence type="ECO:0000313" key="2">
    <source>
        <dbReference type="Proteomes" id="UP000807342"/>
    </source>
</evidence>
<keyword evidence="2" id="KW-1185">Reference proteome</keyword>
<evidence type="ECO:0000313" key="1">
    <source>
        <dbReference type="EMBL" id="KAF9442004.1"/>
    </source>
</evidence>
<name>A0A9P5X1Q5_9AGAR</name>
<dbReference type="InterPro" id="IPR040521">
    <property type="entry name" value="KDZ"/>
</dbReference>
<dbReference type="OrthoDB" id="3257768at2759"/>
<gene>
    <name evidence="1" type="ORF">P691DRAFT_682426</name>
</gene>
<dbReference type="AlphaFoldDB" id="A0A9P5X1Q5"/>
<organism evidence="1 2">
    <name type="scientific">Macrolepiota fuliginosa MF-IS2</name>
    <dbReference type="NCBI Taxonomy" id="1400762"/>
    <lineage>
        <taxon>Eukaryota</taxon>
        <taxon>Fungi</taxon>
        <taxon>Dikarya</taxon>
        <taxon>Basidiomycota</taxon>
        <taxon>Agaricomycotina</taxon>
        <taxon>Agaricomycetes</taxon>
        <taxon>Agaricomycetidae</taxon>
        <taxon>Agaricales</taxon>
        <taxon>Agaricineae</taxon>
        <taxon>Agaricaceae</taxon>
        <taxon>Macrolepiota</taxon>
    </lineage>
</organism>
<sequence length="113" mass="13225">ICLSYNIWCQFSKHLADHTHCNFPEFDPLMKCIQGAVPKMHINGHNTHCQINHSFVYEPYSGMTYSEGIESTWSEQNHAATFTKEQNPGHQHNTLDDFNGYWNWTKLHHLCEC</sequence>
<protein>
    <submittedName>
        <fullName evidence="1">Uncharacterized protein</fullName>
    </submittedName>
</protein>
<reference evidence="1" key="1">
    <citation type="submission" date="2020-11" db="EMBL/GenBank/DDBJ databases">
        <authorList>
            <consortium name="DOE Joint Genome Institute"/>
            <person name="Ahrendt S."/>
            <person name="Riley R."/>
            <person name="Andreopoulos W."/>
            <person name="Labutti K."/>
            <person name="Pangilinan J."/>
            <person name="Ruiz-Duenas F.J."/>
            <person name="Barrasa J.M."/>
            <person name="Sanchez-Garcia M."/>
            <person name="Camarero S."/>
            <person name="Miyauchi S."/>
            <person name="Serrano A."/>
            <person name="Linde D."/>
            <person name="Babiker R."/>
            <person name="Drula E."/>
            <person name="Ayuso-Fernandez I."/>
            <person name="Pacheco R."/>
            <person name="Padilla G."/>
            <person name="Ferreira P."/>
            <person name="Barriuso J."/>
            <person name="Kellner H."/>
            <person name="Castanera R."/>
            <person name="Alfaro M."/>
            <person name="Ramirez L."/>
            <person name="Pisabarro A.G."/>
            <person name="Kuo A."/>
            <person name="Tritt A."/>
            <person name="Lipzen A."/>
            <person name="He G."/>
            <person name="Yan M."/>
            <person name="Ng V."/>
            <person name="Cullen D."/>
            <person name="Martin F."/>
            <person name="Rosso M.-N."/>
            <person name="Henrissat B."/>
            <person name="Hibbett D."/>
            <person name="Martinez A.T."/>
            <person name="Grigoriev I.V."/>
        </authorList>
    </citation>
    <scope>NUCLEOTIDE SEQUENCE</scope>
    <source>
        <strain evidence="1">MF-IS2</strain>
    </source>
</reference>
<dbReference type="Pfam" id="PF18758">
    <property type="entry name" value="KDZ"/>
    <property type="match status" value="1"/>
</dbReference>
<proteinExistence type="predicted"/>
<dbReference type="Proteomes" id="UP000807342">
    <property type="component" value="Unassembled WGS sequence"/>
</dbReference>
<comment type="caution">
    <text evidence="1">The sequence shown here is derived from an EMBL/GenBank/DDBJ whole genome shotgun (WGS) entry which is preliminary data.</text>
</comment>